<dbReference type="EMBL" id="JADEWB010000239">
    <property type="protein sequence ID" value="MBE9238975.1"/>
    <property type="molecule type" value="Genomic_DNA"/>
</dbReference>
<comment type="caution">
    <text evidence="1">The sequence shown here is derived from an EMBL/GenBank/DDBJ whole genome shotgun (WGS) entry which is preliminary data.</text>
</comment>
<organism evidence="1 2">
    <name type="scientific">Sphaerospermopsis aphanizomenoides LEGE 00250</name>
    <dbReference type="NCBI Taxonomy" id="2777972"/>
    <lineage>
        <taxon>Bacteria</taxon>
        <taxon>Bacillati</taxon>
        <taxon>Cyanobacteriota</taxon>
        <taxon>Cyanophyceae</taxon>
        <taxon>Nostocales</taxon>
        <taxon>Aphanizomenonaceae</taxon>
        <taxon>Sphaerospermopsis</taxon>
        <taxon>Sphaerospermopsis aphanizomenoides</taxon>
    </lineage>
</organism>
<accession>A0ABR9VKE6</accession>
<dbReference type="Proteomes" id="UP000606776">
    <property type="component" value="Unassembled WGS sequence"/>
</dbReference>
<evidence type="ECO:0000313" key="2">
    <source>
        <dbReference type="Proteomes" id="UP000606776"/>
    </source>
</evidence>
<keyword evidence="2" id="KW-1185">Reference proteome</keyword>
<proteinExistence type="predicted"/>
<evidence type="ECO:0008006" key="3">
    <source>
        <dbReference type="Google" id="ProtNLM"/>
    </source>
</evidence>
<sequence length="52" mass="6063">MTPEKPKILVRTRLAKSDEIKFRELAKVNGTTTYKLVRKFIHDYLNQNSQAA</sequence>
<gene>
    <name evidence="1" type="ORF">IQ227_23875</name>
</gene>
<reference evidence="1 2" key="1">
    <citation type="submission" date="2020-10" db="EMBL/GenBank/DDBJ databases">
        <authorList>
            <person name="Castelo-Branco R."/>
            <person name="Eusebio N."/>
            <person name="Adriana R."/>
            <person name="Vieira A."/>
            <person name="Brugerolle De Fraissinette N."/>
            <person name="Rezende De Castro R."/>
            <person name="Schneider M.P."/>
            <person name="Vasconcelos V."/>
            <person name="Leao P.N."/>
        </authorList>
    </citation>
    <scope>NUCLEOTIDE SEQUENCE [LARGE SCALE GENOMIC DNA]</scope>
    <source>
        <strain evidence="1 2">LEGE 00250</strain>
    </source>
</reference>
<dbReference type="RefSeq" id="WP_193944253.1">
    <property type="nucleotide sequence ID" value="NZ_JADEWB010000239.1"/>
</dbReference>
<evidence type="ECO:0000313" key="1">
    <source>
        <dbReference type="EMBL" id="MBE9238975.1"/>
    </source>
</evidence>
<name>A0ABR9VKE6_9CYAN</name>
<protein>
    <recommendedName>
        <fullName evidence="3">CopG family transcriptional regulator</fullName>
    </recommendedName>
</protein>